<reference evidence="1" key="1">
    <citation type="submission" date="2013-08" db="EMBL/GenBank/DDBJ databases">
        <title>Gene expansion shapes genome architecture in the human pathogen Lichtheimia corymbifera: an evolutionary genomics analysis in the ancient terrestrial Mucorales (Mucoromycotina).</title>
        <authorList>
            <person name="Schwartze V.U."/>
            <person name="Winter S."/>
            <person name="Shelest E."/>
            <person name="Marcet-Houben M."/>
            <person name="Horn F."/>
            <person name="Wehner S."/>
            <person name="Hoffmann K."/>
            <person name="Riege K."/>
            <person name="Sammeth M."/>
            <person name="Nowrousian M."/>
            <person name="Valiante V."/>
            <person name="Linde J."/>
            <person name="Jacobsen I.D."/>
            <person name="Marz M."/>
            <person name="Brakhage A.A."/>
            <person name="Gabaldon T."/>
            <person name="Bocker S."/>
            <person name="Voigt K."/>
        </authorList>
    </citation>
    <scope>NUCLEOTIDE SEQUENCE [LARGE SCALE GENOMIC DNA]</scope>
    <source>
        <strain evidence="1">FSU 9682</strain>
    </source>
</reference>
<dbReference type="AlphaFoldDB" id="A0A068SDP1"/>
<evidence type="ECO:0000313" key="2">
    <source>
        <dbReference type="Proteomes" id="UP000027586"/>
    </source>
</evidence>
<evidence type="ECO:0000313" key="1">
    <source>
        <dbReference type="EMBL" id="CDH59391.1"/>
    </source>
</evidence>
<dbReference type="EMBL" id="CBTN010000069">
    <property type="protein sequence ID" value="CDH59391.1"/>
    <property type="molecule type" value="Genomic_DNA"/>
</dbReference>
<name>A0A068SDP1_9FUNG</name>
<gene>
    <name evidence="1" type="ORF">LCOR_10207.1</name>
</gene>
<comment type="caution">
    <text evidence="1">The sequence shown here is derived from an EMBL/GenBank/DDBJ whole genome shotgun (WGS) entry which is preliminary data.</text>
</comment>
<dbReference type="Proteomes" id="UP000027586">
    <property type="component" value="Unassembled WGS sequence"/>
</dbReference>
<keyword evidence="2" id="KW-1185">Reference proteome</keyword>
<organism evidence="1 2">
    <name type="scientific">Lichtheimia corymbifera JMRC:FSU:9682</name>
    <dbReference type="NCBI Taxonomy" id="1263082"/>
    <lineage>
        <taxon>Eukaryota</taxon>
        <taxon>Fungi</taxon>
        <taxon>Fungi incertae sedis</taxon>
        <taxon>Mucoromycota</taxon>
        <taxon>Mucoromycotina</taxon>
        <taxon>Mucoromycetes</taxon>
        <taxon>Mucorales</taxon>
        <taxon>Lichtheimiaceae</taxon>
        <taxon>Lichtheimia</taxon>
    </lineage>
</organism>
<protein>
    <submittedName>
        <fullName evidence="1">Uncharacterized protein</fullName>
    </submittedName>
</protein>
<proteinExistence type="predicted"/>
<accession>A0A068SDP1</accession>
<sequence length="76" mass="8631">MDEWEDKMLMHKRKAECLACVGNTKTGGGDMPLLLIFFFPDTNELPIQVLDDECQKTITFWAKKETTSIEQASCST</sequence>
<dbReference type="VEuPathDB" id="FungiDB:LCOR_10207.1"/>